<feature type="region of interest" description="Disordered" evidence="1">
    <location>
        <begin position="172"/>
        <end position="208"/>
    </location>
</feature>
<comment type="caution">
    <text evidence="3">The sequence shown here is derived from an EMBL/GenBank/DDBJ whole genome shotgun (WGS) entry which is preliminary data.</text>
</comment>
<accession>A0A4Y9YGW8</accession>
<proteinExistence type="predicted"/>
<dbReference type="Proteomes" id="UP000298390">
    <property type="component" value="Unassembled WGS sequence"/>
</dbReference>
<feature type="chain" id="PRO_5021397234" description="Extracellular membrane protein CFEM domain-containing protein" evidence="2">
    <location>
        <begin position="25"/>
        <end position="239"/>
    </location>
</feature>
<reference evidence="3 4" key="1">
    <citation type="submission" date="2019-01" db="EMBL/GenBank/DDBJ databases">
        <title>Genome sequencing of the rare red list fungi Fomitopsis rosea.</title>
        <authorList>
            <person name="Buettner E."/>
            <person name="Kellner H."/>
        </authorList>
    </citation>
    <scope>NUCLEOTIDE SEQUENCE [LARGE SCALE GENOMIC DNA]</scope>
    <source>
        <strain evidence="3 4">DSM 105464</strain>
    </source>
</reference>
<feature type="signal peptide" evidence="2">
    <location>
        <begin position="1"/>
        <end position="24"/>
    </location>
</feature>
<name>A0A4Y9YGW8_9APHY</name>
<evidence type="ECO:0000256" key="2">
    <source>
        <dbReference type="SAM" id="SignalP"/>
    </source>
</evidence>
<keyword evidence="2" id="KW-0732">Signal</keyword>
<evidence type="ECO:0000256" key="1">
    <source>
        <dbReference type="SAM" id="MobiDB-lite"/>
    </source>
</evidence>
<organism evidence="3 4">
    <name type="scientific">Rhodofomes roseus</name>
    <dbReference type="NCBI Taxonomy" id="34475"/>
    <lineage>
        <taxon>Eukaryota</taxon>
        <taxon>Fungi</taxon>
        <taxon>Dikarya</taxon>
        <taxon>Basidiomycota</taxon>
        <taxon>Agaricomycotina</taxon>
        <taxon>Agaricomycetes</taxon>
        <taxon>Polyporales</taxon>
        <taxon>Rhodofomes</taxon>
    </lineage>
</organism>
<evidence type="ECO:0008006" key="5">
    <source>
        <dbReference type="Google" id="ProtNLM"/>
    </source>
</evidence>
<gene>
    <name evidence="3" type="ORF">EVJ58_g4555</name>
</gene>
<dbReference type="AlphaFoldDB" id="A0A4Y9YGW8"/>
<evidence type="ECO:0000313" key="4">
    <source>
        <dbReference type="Proteomes" id="UP000298390"/>
    </source>
</evidence>
<evidence type="ECO:0000313" key="3">
    <source>
        <dbReference type="EMBL" id="TFY61372.1"/>
    </source>
</evidence>
<sequence>MFSTLPSSLLLAVSAALSFVQVGAQSTSGSTTVQVTISGSSSFGTTVPPSSSASANGSGSLSGSATSTASLPSFSGYSACVDNCIDSAVAFTGCSSVADVDCFCGGTKCVLRYSSHPFPIDELDSSTAFAQNLTSCMANYCPSSIGSAESLANQFCAVASPSTSISFATTSLPSTTSASATNTSSSASRSASRSATSSSTSASATTSTSAGMRLGADSKVVVTMAAGLVMAALGVLSAL</sequence>
<protein>
    <recommendedName>
        <fullName evidence="5">Extracellular membrane protein CFEM domain-containing protein</fullName>
    </recommendedName>
</protein>
<dbReference type="EMBL" id="SEKV01000210">
    <property type="protein sequence ID" value="TFY61372.1"/>
    <property type="molecule type" value="Genomic_DNA"/>
</dbReference>